<feature type="domain" description="L-arabinose isomerase central" evidence="8">
    <location>
        <begin position="177"/>
        <end position="324"/>
    </location>
</feature>
<dbReference type="InterPro" id="IPR024664">
    <property type="entry name" value="Ara_Isoase_C"/>
</dbReference>
<dbReference type="AlphaFoldDB" id="A0A1H0UPU4"/>
<keyword evidence="1" id="KW-0479">Metal-binding</keyword>
<dbReference type="NCBIfam" id="NF002795">
    <property type="entry name" value="PRK02929.1"/>
    <property type="match status" value="1"/>
</dbReference>
<dbReference type="SUPFAM" id="SSF50443">
    <property type="entry name" value="FucI/AraA C-terminal domain-like"/>
    <property type="match status" value="1"/>
</dbReference>
<evidence type="ECO:0000313" key="10">
    <source>
        <dbReference type="Proteomes" id="UP000182412"/>
    </source>
</evidence>
<organism evidence="9 10">
    <name type="scientific">Selenomonas ruminantium</name>
    <dbReference type="NCBI Taxonomy" id="971"/>
    <lineage>
        <taxon>Bacteria</taxon>
        <taxon>Bacillati</taxon>
        <taxon>Bacillota</taxon>
        <taxon>Negativicutes</taxon>
        <taxon>Selenomonadales</taxon>
        <taxon>Selenomonadaceae</taxon>
        <taxon>Selenomonas</taxon>
    </lineage>
</organism>
<dbReference type="RefSeq" id="WP_074573295.1">
    <property type="nucleotide sequence ID" value="NZ_FNJQ01000036.1"/>
</dbReference>
<feature type="domain" description="L-arabinose isomerase N-terminal" evidence="6">
    <location>
        <begin position="7"/>
        <end position="173"/>
    </location>
</feature>
<keyword evidence="3" id="KW-0464">Manganese</keyword>
<evidence type="ECO:0000256" key="5">
    <source>
        <dbReference type="ARBA" id="ARBA00023277"/>
    </source>
</evidence>
<dbReference type="Pfam" id="PF02610">
    <property type="entry name" value="AraA_N"/>
    <property type="match status" value="1"/>
</dbReference>
<dbReference type="OrthoDB" id="9765600at2"/>
<dbReference type="PANTHER" id="PTHR38464:SF1">
    <property type="entry name" value="L-ARABINOSE ISOMERASE"/>
    <property type="match status" value="1"/>
</dbReference>
<dbReference type="GO" id="GO:0008733">
    <property type="term" value="F:L-arabinose isomerase activity"/>
    <property type="evidence" value="ECO:0007669"/>
    <property type="project" value="InterPro"/>
</dbReference>
<accession>A0A1H0UPU4</accession>
<sequence length="474" mass="53727">MLEVKNYEFWFVAGSQFLYGEEQLKNVERDAMEIAAKLNESGKLPYKVVCKGVMTTAEGITQFMKDVNYHDEVAGVITWMHTFSPAKNWIRGTKLLQKPLLHLATQYLNEIPYATIDFDYMNLNQSAHGDREYGYLNSRLGLNNKIVYGFWGDEEVQQEIASWQDVAVAYNESFNIRVCRFGDTMRDVAVTEGDKVEAQIQLGWTVDYWPVGELVDEVDAVSEADIDAEYKKLEELYILNPQDNPQEKFEASVRYQLREYIAIKKFLDDRGYNAFCTNFQDLKGLKQLPGLAAQLLMRDGYGFAAEGDWKHAALTRLLKIMAHNDRTVFMEDYTLDLRKGHEAILGAHMLEVDPTIASDKPKVEVHPLDIGGKDDPARLVFTGADGEAVDVTVADFRDGFRMISYPVDCRKAEAETPHLPVAKQLWTPKCGLKKGSTEWIKAGGGHHTVLSFRLTEEQIHDLGVMLGVNLVEIC</sequence>
<evidence type="ECO:0000259" key="8">
    <source>
        <dbReference type="Pfam" id="PF24856"/>
    </source>
</evidence>
<keyword evidence="2" id="KW-0054">Arabinose catabolism</keyword>
<evidence type="ECO:0000256" key="1">
    <source>
        <dbReference type="ARBA" id="ARBA00022723"/>
    </source>
</evidence>
<dbReference type="InterPro" id="IPR004216">
    <property type="entry name" value="Fuc/Ara_isomerase_C"/>
</dbReference>
<dbReference type="GO" id="GO:0005829">
    <property type="term" value="C:cytosol"/>
    <property type="evidence" value="ECO:0007669"/>
    <property type="project" value="TreeGrafter"/>
</dbReference>
<dbReference type="GO" id="GO:0019569">
    <property type="term" value="P:L-arabinose catabolic process to D-xylulose 5-phosphate"/>
    <property type="evidence" value="ECO:0007669"/>
    <property type="project" value="TreeGrafter"/>
</dbReference>
<dbReference type="Pfam" id="PF24856">
    <property type="entry name" value="AraA_central"/>
    <property type="match status" value="1"/>
</dbReference>
<proteinExistence type="predicted"/>
<evidence type="ECO:0000259" key="6">
    <source>
        <dbReference type="Pfam" id="PF02610"/>
    </source>
</evidence>
<dbReference type="SUPFAM" id="SSF53743">
    <property type="entry name" value="FucI/AraA N-terminal and middle domains"/>
    <property type="match status" value="1"/>
</dbReference>
<keyword evidence="4 9" id="KW-0413">Isomerase</keyword>
<dbReference type="GO" id="GO:0046872">
    <property type="term" value="F:metal ion binding"/>
    <property type="evidence" value="ECO:0007669"/>
    <property type="project" value="UniProtKB-KW"/>
</dbReference>
<name>A0A1H0UPU4_SELRU</name>
<feature type="domain" description="L-arabinose isomerase C-terminal" evidence="7">
    <location>
        <begin position="327"/>
        <end position="468"/>
    </location>
</feature>
<dbReference type="InterPro" id="IPR038583">
    <property type="entry name" value="AraA_N_sf"/>
</dbReference>
<dbReference type="Proteomes" id="UP000182412">
    <property type="component" value="Unassembled WGS sequence"/>
</dbReference>
<keyword evidence="5" id="KW-0119">Carbohydrate metabolism</keyword>
<dbReference type="InterPro" id="IPR055389">
    <property type="entry name" value="AraA_N"/>
</dbReference>
<gene>
    <name evidence="9" type="ORF">SAMN05216366_13619</name>
</gene>
<dbReference type="PIRSF" id="PIRSF001478">
    <property type="entry name" value="L-ara_isomerase"/>
    <property type="match status" value="1"/>
</dbReference>
<evidence type="ECO:0000259" key="7">
    <source>
        <dbReference type="Pfam" id="PF11762"/>
    </source>
</evidence>
<dbReference type="InterPro" id="IPR055390">
    <property type="entry name" value="AraA_central"/>
</dbReference>
<reference evidence="9 10" key="1">
    <citation type="submission" date="2016-10" db="EMBL/GenBank/DDBJ databases">
        <authorList>
            <person name="de Groot N.N."/>
        </authorList>
    </citation>
    <scope>NUCLEOTIDE SEQUENCE [LARGE SCALE GENOMIC DNA]</scope>
    <source>
        <strain evidence="9 10">S137</strain>
    </source>
</reference>
<evidence type="ECO:0000256" key="4">
    <source>
        <dbReference type="ARBA" id="ARBA00023235"/>
    </source>
</evidence>
<evidence type="ECO:0000256" key="3">
    <source>
        <dbReference type="ARBA" id="ARBA00023211"/>
    </source>
</evidence>
<evidence type="ECO:0000313" key="9">
    <source>
        <dbReference type="EMBL" id="SDP68184.1"/>
    </source>
</evidence>
<protein>
    <submittedName>
        <fullName evidence="9">L-arabinose isomerase</fullName>
    </submittedName>
</protein>
<dbReference type="PANTHER" id="PTHR38464">
    <property type="entry name" value="L-ARABINOSE ISOMERASE"/>
    <property type="match status" value="1"/>
</dbReference>
<evidence type="ECO:0000256" key="2">
    <source>
        <dbReference type="ARBA" id="ARBA00022935"/>
    </source>
</evidence>
<dbReference type="Pfam" id="PF11762">
    <property type="entry name" value="Arabinose_Iso_C"/>
    <property type="match status" value="1"/>
</dbReference>
<dbReference type="InterPro" id="IPR003762">
    <property type="entry name" value="Lara_isomerase"/>
</dbReference>
<dbReference type="Gene3D" id="3.40.50.10940">
    <property type="match status" value="1"/>
</dbReference>
<dbReference type="InterPro" id="IPR009015">
    <property type="entry name" value="Fucose_isomerase_N/cen_sf"/>
</dbReference>
<dbReference type="EMBL" id="FNJQ01000036">
    <property type="protein sequence ID" value="SDP68184.1"/>
    <property type="molecule type" value="Genomic_DNA"/>
</dbReference>